<comment type="caution">
    <text evidence="1">The sequence shown here is derived from an EMBL/GenBank/DDBJ whole genome shotgun (WGS) entry which is preliminary data.</text>
</comment>
<proteinExistence type="predicted"/>
<evidence type="ECO:0000313" key="1">
    <source>
        <dbReference type="EMBL" id="GAG60057.1"/>
    </source>
</evidence>
<reference evidence="1" key="1">
    <citation type="journal article" date="2014" name="Front. Microbiol.">
        <title>High frequency of phylogenetically diverse reductive dehalogenase-homologous genes in deep subseafloor sedimentary metagenomes.</title>
        <authorList>
            <person name="Kawai M."/>
            <person name="Futagami T."/>
            <person name="Toyoda A."/>
            <person name="Takaki Y."/>
            <person name="Nishi S."/>
            <person name="Hori S."/>
            <person name="Arai W."/>
            <person name="Tsubouchi T."/>
            <person name="Morono Y."/>
            <person name="Uchiyama I."/>
            <person name="Ito T."/>
            <person name="Fujiyama A."/>
            <person name="Inagaki F."/>
            <person name="Takami H."/>
        </authorList>
    </citation>
    <scope>NUCLEOTIDE SEQUENCE</scope>
    <source>
        <strain evidence="1">Expedition CK06-06</strain>
    </source>
</reference>
<dbReference type="AlphaFoldDB" id="X0ZPT8"/>
<feature type="non-terminal residue" evidence="1">
    <location>
        <position position="56"/>
    </location>
</feature>
<dbReference type="EMBL" id="BART01000990">
    <property type="protein sequence ID" value="GAG60057.1"/>
    <property type="molecule type" value="Genomic_DNA"/>
</dbReference>
<protein>
    <submittedName>
        <fullName evidence="1">Uncharacterized protein</fullName>
    </submittedName>
</protein>
<accession>X0ZPT8</accession>
<gene>
    <name evidence="1" type="ORF">S01H4_03882</name>
</gene>
<name>X0ZPT8_9ZZZZ</name>
<organism evidence="1">
    <name type="scientific">marine sediment metagenome</name>
    <dbReference type="NCBI Taxonomy" id="412755"/>
    <lineage>
        <taxon>unclassified sequences</taxon>
        <taxon>metagenomes</taxon>
        <taxon>ecological metagenomes</taxon>
    </lineage>
</organism>
<sequence length="56" mass="5888">MGPDSYNSLAGILGQMARFTNPKLKTPLAKTHRIVKVGAGRTWGGVNNGYGLGVDT</sequence>